<dbReference type="EMBL" id="RSCD01000008">
    <property type="protein sequence ID" value="RSH91190.1"/>
    <property type="molecule type" value="Genomic_DNA"/>
</dbReference>
<accession>A0A427YJC9</accession>
<reference evidence="5 6" key="1">
    <citation type="submission" date="2018-11" db="EMBL/GenBank/DDBJ databases">
        <title>Genome sequence of Saitozyma podzolica DSM 27192.</title>
        <authorList>
            <person name="Aliyu H."/>
            <person name="Gorte O."/>
            <person name="Ochsenreither K."/>
        </authorList>
    </citation>
    <scope>NUCLEOTIDE SEQUENCE [LARGE SCALE GENOMIC DNA]</scope>
    <source>
        <strain evidence="5 6">DSM 27192</strain>
    </source>
</reference>
<sequence>MLRHLSASLRPSRTRINLASNPNFASTGLQQLRNMASIFNTSRLVGKTALITGASAGIGASTALLFAKAGSNVVLVARRADKLQSVKELCLAAYKEAGKEGKVVVVEADMQKRGDIEGILGKLEGLKVDILVNNAGMVRGREHIGDIADEDVEVMINTNVVGLIRMTQLFVREMKKQDSGMIINLGSIAGREPYVGGGIYCATKAAVSSFNEALMKELVSTNIRVCEIQPGMVETEFSVVRFRGDQAAANDVYKGLTPLSGEDIAEEIVWVASRPEHVQVAQVLIFPTAQASATINHRK</sequence>
<comment type="caution">
    <text evidence="5">The sequence shown here is derived from an EMBL/GenBank/DDBJ whole genome shotgun (WGS) entry which is preliminary data.</text>
</comment>
<evidence type="ECO:0000256" key="1">
    <source>
        <dbReference type="ARBA" id="ARBA00006484"/>
    </source>
</evidence>
<dbReference type="Pfam" id="PF00106">
    <property type="entry name" value="adh_short"/>
    <property type="match status" value="1"/>
</dbReference>
<name>A0A427YJC9_9TREE</name>
<proteinExistence type="inferred from homology"/>
<dbReference type="PRINTS" id="PR00080">
    <property type="entry name" value="SDRFAMILY"/>
</dbReference>
<gene>
    <name evidence="5" type="ORF">EHS25_009489</name>
</gene>
<dbReference type="OrthoDB" id="6251714at2759"/>
<dbReference type="PROSITE" id="PS00061">
    <property type="entry name" value="ADH_SHORT"/>
    <property type="match status" value="1"/>
</dbReference>
<keyword evidence="2" id="KW-0521">NADP</keyword>
<dbReference type="PANTHER" id="PTHR42901:SF1">
    <property type="entry name" value="ALCOHOL DEHYDROGENASE"/>
    <property type="match status" value="1"/>
</dbReference>
<evidence type="ECO:0000313" key="6">
    <source>
        <dbReference type="Proteomes" id="UP000279259"/>
    </source>
</evidence>
<dbReference type="Gene3D" id="3.40.50.720">
    <property type="entry name" value="NAD(P)-binding Rossmann-like Domain"/>
    <property type="match status" value="1"/>
</dbReference>
<dbReference type="STRING" id="1890683.A0A427YJC9"/>
<evidence type="ECO:0008006" key="7">
    <source>
        <dbReference type="Google" id="ProtNLM"/>
    </source>
</evidence>
<evidence type="ECO:0000256" key="3">
    <source>
        <dbReference type="ARBA" id="ARBA00023002"/>
    </source>
</evidence>
<evidence type="ECO:0000256" key="4">
    <source>
        <dbReference type="RuleBase" id="RU000363"/>
    </source>
</evidence>
<dbReference type="Proteomes" id="UP000279259">
    <property type="component" value="Unassembled WGS sequence"/>
</dbReference>
<dbReference type="GO" id="GO:0016616">
    <property type="term" value="F:oxidoreductase activity, acting on the CH-OH group of donors, NAD or NADP as acceptor"/>
    <property type="evidence" value="ECO:0007669"/>
    <property type="project" value="UniProtKB-ARBA"/>
</dbReference>
<evidence type="ECO:0000256" key="2">
    <source>
        <dbReference type="ARBA" id="ARBA00022857"/>
    </source>
</evidence>
<dbReference type="AlphaFoldDB" id="A0A427YJC9"/>
<organism evidence="5 6">
    <name type="scientific">Saitozyma podzolica</name>
    <dbReference type="NCBI Taxonomy" id="1890683"/>
    <lineage>
        <taxon>Eukaryota</taxon>
        <taxon>Fungi</taxon>
        <taxon>Dikarya</taxon>
        <taxon>Basidiomycota</taxon>
        <taxon>Agaricomycotina</taxon>
        <taxon>Tremellomycetes</taxon>
        <taxon>Tremellales</taxon>
        <taxon>Trimorphomycetaceae</taxon>
        <taxon>Saitozyma</taxon>
    </lineage>
</organism>
<dbReference type="SUPFAM" id="SSF51735">
    <property type="entry name" value="NAD(P)-binding Rossmann-fold domains"/>
    <property type="match status" value="1"/>
</dbReference>
<dbReference type="InterPro" id="IPR036291">
    <property type="entry name" value="NAD(P)-bd_dom_sf"/>
</dbReference>
<dbReference type="InterPro" id="IPR002347">
    <property type="entry name" value="SDR_fam"/>
</dbReference>
<protein>
    <recommendedName>
        <fullName evidence="7">NAD(P)-binding protein</fullName>
    </recommendedName>
</protein>
<keyword evidence="3" id="KW-0560">Oxidoreductase</keyword>
<dbReference type="InterPro" id="IPR020904">
    <property type="entry name" value="Sc_DH/Rdtase_CS"/>
</dbReference>
<dbReference type="FunFam" id="3.40.50.720:FF:000047">
    <property type="entry name" value="NADP-dependent L-serine/L-allo-threonine dehydrogenase"/>
    <property type="match status" value="1"/>
</dbReference>
<dbReference type="PRINTS" id="PR00081">
    <property type="entry name" value="GDHRDH"/>
</dbReference>
<comment type="similarity">
    <text evidence="1 4">Belongs to the short-chain dehydrogenases/reductases (SDR) family.</text>
</comment>
<evidence type="ECO:0000313" key="5">
    <source>
        <dbReference type="EMBL" id="RSH91190.1"/>
    </source>
</evidence>
<keyword evidence="6" id="KW-1185">Reference proteome</keyword>
<dbReference type="PANTHER" id="PTHR42901">
    <property type="entry name" value="ALCOHOL DEHYDROGENASE"/>
    <property type="match status" value="1"/>
</dbReference>